<gene>
    <name evidence="1" type="ORF">PAF17_11350</name>
</gene>
<dbReference type="Gene3D" id="3.40.50.12580">
    <property type="match status" value="1"/>
</dbReference>
<dbReference type="Proteomes" id="UP001165641">
    <property type="component" value="Unassembled WGS sequence"/>
</dbReference>
<dbReference type="EMBL" id="JAQBIE010000013">
    <property type="protein sequence ID" value="MDB6178093.1"/>
    <property type="molecule type" value="Genomic_DNA"/>
</dbReference>
<dbReference type="InterPro" id="IPR043148">
    <property type="entry name" value="TagF_C"/>
</dbReference>
<proteinExistence type="predicted"/>
<accession>A0ABT4ZFG5</accession>
<keyword evidence="2" id="KW-1185">Reference proteome</keyword>
<dbReference type="InterPro" id="IPR007833">
    <property type="entry name" value="Capsule_polysaccharide_synth"/>
</dbReference>
<organism evidence="1 2">
    <name type="scientific">Paracoccus onchidii</name>
    <dbReference type="NCBI Taxonomy" id="3017813"/>
    <lineage>
        <taxon>Bacteria</taxon>
        <taxon>Pseudomonadati</taxon>
        <taxon>Pseudomonadota</taxon>
        <taxon>Alphaproteobacteria</taxon>
        <taxon>Rhodobacterales</taxon>
        <taxon>Paracoccaceae</taxon>
        <taxon>Paracoccus</taxon>
    </lineage>
</organism>
<dbReference type="Pfam" id="PF05159">
    <property type="entry name" value="Capsule_synth"/>
    <property type="match status" value="1"/>
</dbReference>
<evidence type="ECO:0000313" key="1">
    <source>
        <dbReference type="EMBL" id="MDB6178093.1"/>
    </source>
</evidence>
<dbReference type="RefSeq" id="WP_271889216.1">
    <property type="nucleotide sequence ID" value="NZ_JAQBIE010000013.1"/>
</dbReference>
<name>A0ABT4ZFG5_9RHOB</name>
<sequence length="511" mass="57664">MLFDRRPIAVIQCGDGLENRQRILPLALSLKDAGWFPTVFVDRFERGGAMFLAHGVGVIPMATAPVPKSYRPQSVPTLNELCPLDMQRAWANGGRLQERKNREIFRRYSYVLDRIRPGMICVWNGYTGATANALRCYKDHHGISGGYMERGIAGNSIFYDSEGVNGFSALARGTVQTAEPPTSVSPHLQKYHDQLDAGARRSVPRILVPLQVQDDSNILLFGNRMLKMRDLVSYAVKFACAMGEDWKVVVRPHPEERPNTRLNLPQHERIEIDDVSSLEETILSTSICLTINSTVGLEAAFLGATTICLGEGIYCREPFVLQGQDRPVSEVVAEARDRLADPCPHEAKKRNFLYRIQSHHQVAYRTGSTASGRIGEWREAAQRMRPGLRETVARALRRSHSSILHRSATLPQVWRRMQKLDAGPPLEVHVFLKPRDRLFLTYRNVSERITQGYLVSMLEERGIPMSSLSRMDTPGLGRGRIAILHSESDLDLSDYDLVLDEYGYPHVKTYR</sequence>
<reference evidence="1" key="1">
    <citation type="submission" date="2022-12" db="EMBL/GenBank/DDBJ databases">
        <title>Paracoccus onchidii sp. nov., isolated from a marine invertebrate from the South China Sea.</title>
        <authorList>
            <person name="Xu S."/>
            <person name="Liu Z."/>
            <person name="Xu Y."/>
        </authorList>
    </citation>
    <scope>NUCLEOTIDE SEQUENCE</scope>
    <source>
        <strain evidence="1">Z330</strain>
    </source>
</reference>
<evidence type="ECO:0008006" key="3">
    <source>
        <dbReference type="Google" id="ProtNLM"/>
    </source>
</evidence>
<comment type="caution">
    <text evidence="1">The sequence shown here is derived from an EMBL/GenBank/DDBJ whole genome shotgun (WGS) entry which is preliminary data.</text>
</comment>
<evidence type="ECO:0000313" key="2">
    <source>
        <dbReference type="Proteomes" id="UP001165641"/>
    </source>
</evidence>
<protein>
    <recommendedName>
        <fullName evidence="3">Capsular biosynthesis protein</fullName>
    </recommendedName>
</protein>